<keyword evidence="3 6" id="KW-0812">Transmembrane</keyword>
<dbReference type="InterPro" id="IPR013685">
    <property type="entry name" value="POTRA_FtsQ_type"/>
</dbReference>
<reference evidence="9" key="1">
    <citation type="submission" date="2017-09" db="EMBL/GenBank/DDBJ databases">
        <title>Depth-based differentiation of microbial function through sediment-hosted aquifers and enrichment of novel symbionts in the deep terrestrial subsurface.</title>
        <authorList>
            <person name="Probst A.J."/>
            <person name="Ladd B."/>
            <person name="Jarett J.K."/>
            <person name="Geller-Mcgrath D.E."/>
            <person name="Sieber C.M.K."/>
            <person name="Emerson J.B."/>
            <person name="Anantharaman K."/>
            <person name="Thomas B.C."/>
            <person name="Malmstrom R."/>
            <person name="Stieglmeier M."/>
            <person name="Klingl A."/>
            <person name="Woyke T."/>
            <person name="Ryan C.M."/>
            <person name="Banfield J.F."/>
        </authorList>
    </citation>
    <scope>NUCLEOTIDE SEQUENCE [LARGE SCALE GENOMIC DNA]</scope>
</reference>
<feature type="transmembrane region" description="Helical" evidence="6">
    <location>
        <begin position="55"/>
        <end position="74"/>
    </location>
</feature>
<evidence type="ECO:0000256" key="3">
    <source>
        <dbReference type="ARBA" id="ARBA00022692"/>
    </source>
</evidence>
<evidence type="ECO:0000256" key="1">
    <source>
        <dbReference type="ARBA" id="ARBA00022475"/>
    </source>
</evidence>
<evidence type="ECO:0000259" key="7">
    <source>
        <dbReference type="Pfam" id="PF08478"/>
    </source>
</evidence>
<dbReference type="EMBL" id="PEYV01000038">
    <property type="protein sequence ID" value="PIS21519.1"/>
    <property type="molecule type" value="Genomic_DNA"/>
</dbReference>
<sequence>MSIFVVQGGFVRISEKYSYSKYRNKESRPQGSGRVFVSPKEKFSFNPIINLPAKFWGNIGLLILIVFGLWFVFYSRFFQIKEIIIEGNSLVSSDRISKNIDLGQNIFRFNIKNTREKIIANNPLIGDVAIYRGIPNALKIVILERKPQIIWQSGDKYYLVDESGTVGREVSNSEFPDLIRIADRKNMPVHVGQHLLSESFINFSEKINRDFFSEVNIHPTGYYITETTFDPYVQTDSGFFVKFDTARDAKKQLSDLKDIIIAYRSNIHEYVDVRINGWAYYK</sequence>
<dbReference type="Gene3D" id="3.10.20.310">
    <property type="entry name" value="membrane protein fhac"/>
    <property type="match status" value="1"/>
</dbReference>
<dbReference type="GO" id="GO:0051301">
    <property type="term" value="P:cell division"/>
    <property type="evidence" value="ECO:0007669"/>
    <property type="project" value="UniProtKB-KW"/>
</dbReference>
<dbReference type="PANTHER" id="PTHR37820">
    <property type="entry name" value="CELL DIVISION PROTEIN DIVIB"/>
    <property type="match status" value="1"/>
</dbReference>
<dbReference type="Proteomes" id="UP000231098">
    <property type="component" value="Unassembled WGS sequence"/>
</dbReference>
<organism evidence="8 9">
    <name type="scientific">candidate division WWE3 bacterium CG08_land_8_20_14_0_20_41_15</name>
    <dbReference type="NCBI Taxonomy" id="1975086"/>
    <lineage>
        <taxon>Bacteria</taxon>
        <taxon>Katanobacteria</taxon>
    </lineage>
</organism>
<feature type="domain" description="POTRA" evidence="7">
    <location>
        <begin position="78"/>
        <end position="145"/>
    </location>
</feature>
<evidence type="ECO:0000256" key="4">
    <source>
        <dbReference type="ARBA" id="ARBA00022989"/>
    </source>
</evidence>
<keyword evidence="1" id="KW-1003">Cell membrane</keyword>
<dbReference type="GO" id="GO:0005886">
    <property type="term" value="C:plasma membrane"/>
    <property type="evidence" value="ECO:0007669"/>
    <property type="project" value="TreeGrafter"/>
</dbReference>
<keyword evidence="5" id="KW-0131">Cell cycle</keyword>
<evidence type="ECO:0000256" key="2">
    <source>
        <dbReference type="ARBA" id="ARBA00022618"/>
    </source>
</evidence>
<name>A0A2H0XBG2_UNCKA</name>
<proteinExistence type="predicted"/>
<dbReference type="InterPro" id="IPR050487">
    <property type="entry name" value="FtsQ_DivIB"/>
</dbReference>
<protein>
    <recommendedName>
        <fullName evidence="7">POTRA domain-containing protein</fullName>
    </recommendedName>
</protein>
<keyword evidence="4 6" id="KW-1133">Transmembrane helix</keyword>
<comment type="caution">
    <text evidence="8">The sequence shown here is derived from an EMBL/GenBank/DDBJ whole genome shotgun (WGS) entry which is preliminary data.</text>
</comment>
<gene>
    <name evidence="8" type="ORF">COT51_02345</name>
</gene>
<evidence type="ECO:0000256" key="5">
    <source>
        <dbReference type="ARBA" id="ARBA00023306"/>
    </source>
</evidence>
<evidence type="ECO:0000313" key="8">
    <source>
        <dbReference type="EMBL" id="PIS21519.1"/>
    </source>
</evidence>
<keyword evidence="6" id="KW-0472">Membrane</keyword>
<evidence type="ECO:0000313" key="9">
    <source>
        <dbReference type="Proteomes" id="UP000231098"/>
    </source>
</evidence>
<keyword evidence="2" id="KW-0132">Cell division</keyword>
<dbReference type="Pfam" id="PF08478">
    <property type="entry name" value="POTRA_1"/>
    <property type="match status" value="1"/>
</dbReference>
<accession>A0A2H0XBG2</accession>
<dbReference type="PANTHER" id="PTHR37820:SF1">
    <property type="entry name" value="CELL DIVISION PROTEIN FTSQ"/>
    <property type="match status" value="1"/>
</dbReference>
<dbReference type="AlphaFoldDB" id="A0A2H0XBG2"/>
<evidence type="ECO:0000256" key="6">
    <source>
        <dbReference type="SAM" id="Phobius"/>
    </source>
</evidence>